<gene>
    <name evidence="1" type="ORF">PBY51_014126</name>
</gene>
<name>A0AAN7ZYC4_ELEMC</name>
<reference evidence="1 2" key="2">
    <citation type="journal article" date="2023" name="Mol. Biol. Evol.">
        <title>Genomics of Secondarily Temperate Adaptation in the Only Non-Antarctic Icefish.</title>
        <authorList>
            <person name="Rivera-Colon A.G."/>
            <person name="Rayamajhi N."/>
            <person name="Minhas B.F."/>
            <person name="Madrigal G."/>
            <person name="Bilyk K.T."/>
            <person name="Yoon V."/>
            <person name="Hune M."/>
            <person name="Gregory S."/>
            <person name="Cheng C.H.C."/>
            <person name="Catchen J.M."/>
        </authorList>
    </citation>
    <scope>NUCLEOTIDE SEQUENCE [LARGE SCALE GENOMIC DNA]</scope>
    <source>
        <strain evidence="1">JMC-PN-2008</strain>
    </source>
</reference>
<keyword evidence="2" id="KW-1185">Reference proteome</keyword>
<reference evidence="1 2" key="1">
    <citation type="journal article" date="2023" name="Genes (Basel)">
        <title>Chromosome-Level Genome Assembly and Circadian Gene Repertoire of the Patagonia Blennie Eleginops maclovinus-The Closest Ancestral Proxy of Antarctic Cryonotothenioids.</title>
        <authorList>
            <person name="Cheng C.C."/>
            <person name="Rivera-Colon A.G."/>
            <person name="Minhas B.F."/>
            <person name="Wilson L."/>
            <person name="Rayamajhi N."/>
            <person name="Vargas-Chacoff L."/>
            <person name="Catchen J.M."/>
        </authorList>
    </citation>
    <scope>NUCLEOTIDE SEQUENCE [LARGE SCALE GENOMIC DNA]</scope>
    <source>
        <strain evidence="1">JMC-PN-2008</strain>
    </source>
</reference>
<accession>A0AAN7ZYC4</accession>
<sequence length="66" mass="7722">MPTFSLQNSPAFYRKRSMDDIPVFFYLQHEQLMGSTFSLQPAVEKVVFSQSHSDAVRKNESLKWTH</sequence>
<dbReference type="EMBL" id="JAUZQC010000023">
    <property type="protein sequence ID" value="KAK5849821.1"/>
    <property type="molecule type" value="Genomic_DNA"/>
</dbReference>
<proteinExistence type="predicted"/>
<dbReference type="Proteomes" id="UP001346869">
    <property type="component" value="Unassembled WGS sequence"/>
</dbReference>
<evidence type="ECO:0000313" key="2">
    <source>
        <dbReference type="Proteomes" id="UP001346869"/>
    </source>
</evidence>
<comment type="caution">
    <text evidence="1">The sequence shown here is derived from an EMBL/GenBank/DDBJ whole genome shotgun (WGS) entry which is preliminary data.</text>
</comment>
<protein>
    <submittedName>
        <fullName evidence="1">Uncharacterized protein</fullName>
    </submittedName>
</protein>
<evidence type="ECO:0000313" key="1">
    <source>
        <dbReference type="EMBL" id="KAK5849821.1"/>
    </source>
</evidence>
<organism evidence="1 2">
    <name type="scientific">Eleginops maclovinus</name>
    <name type="common">Patagonian blennie</name>
    <name type="synonym">Eleginus maclovinus</name>
    <dbReference type="NCBI Taxonomy" id="56733"/>
    <lineage>
        <taxon>Eukaryota</taxon>
        <taxon>Metazoa</taxon>
        <taxon>Chordata</taxon>
        <taxon>Craniata</taxon>
        <taxon>Vertebrata</taxon>
        <taxon>Euteleostomi</taxon>
        <taxon>Actinopterygii</taxon>
        <taxon>Neopterygii</taxon>
        <taxon>Teleostei</taxon>
        <taxon>Neoteleostei</taxon>
        <taxon>Acanthomorphata</taxon>
        <taxon>Eupercaria</taxon>
        <taxon>Perciformes</taxon>
        <taxon>Notothenioidei</taxon>
        <taxon>Eleginopidae</taxon>
        <taxon>Eleginops</taxon>
    </lineage>
</organism>
<dbReference type="AlphaFoldDB" id="A0AAN7ZYC4"/>